<dbReference type="Gene3D" id="3.30.300.30">
    <property type="match status" value="1"/>
</dbReference>
<evidence type="ECO:0000313" key="5">
    <source>
        <dbReference type="EMBL" id="CAD9674507.1"/>
    </source>
</evidence>
<dbReference type="EMBL" id="HBHK01007688">
    <property type="protein sequence ID" value="CAD9674507.1"/>
    <property type="molecule type" value="Transcribed_RNA"/>
</dbReference>
<dbReference type="InterPro" id="IPR002347">
    <property type="entry name" value="SDR_fam"/>
</dbReference>
<dbReference type="PROSITE" id="PS50075">
    <property type="entry name" value="CARRIER"/>
    <property type="match status" value="1"/>
</dbReference>
<dbReference type="Gene3D" id="1.10.1200.10">
    <property type="entry name" value="ACP-like"/>
    <property type="match status" value="1"/>
</dbReference>
<dbReference type="InterPro" id="IPR036736">
    <property type="entry name" value="ACP-like_sf"/>
</dbReference>
<evidence type="ECO:0000256" key="1">
    <source>
        <dbReference type="ARBA" id="ARBA00022450"/>
    </source>
</evidence>
<dbReference type="InterPro" id="IPR013120">
    <property type="entry name" value="FAR_NAD-bd"/>
</dbReference>
<sequence>MENCLHEEFRAQAGRTPEAIAIKSRDRNPVSYKQLDQASDKLAAMLIRHGVGRDCSVGILMERCDEYALAYIAALKAGGAYLPLDPAYPEHLLTDVLGDSKPAVVVCKRNFVARLPESVTVVLLDENWDHCLNEIMEEDVVALGEVTKTDLDTLAYQVYSSGTTGKPKGIACPHRGAVFSYNWRFENIPYQADVTEVEGCNVFFVWEMMRPLLAGKTLCIIPDDVIYDPPLLATFVHDMQITRMLFTPSLLEAVLDCKTLDCSKLRSFNTLILCGEVVTVTLQERIKELLPWVRTWNLYSVSECHDVAAMELTTGEYGSRKYCPVGKLFVGVEAVVLDENLVQLPIGERGELYVAGPTLAREYIGLAQLTKERFPTIKGKRMYKTGDWARVLPNRELEILGRCDSMVKIRGYSVELRAIEAAIMALTDYVSSCCVTVQGEEGTDKFVVAYVVLKQGASCWKIRLDLKSKLPHYMIPAFLVELDELPTHEVSGKLNKKALPVVDIKTGNFAGRRRTVSTEFDCISPRNELERKLHDIWCKIMNTQQIDVVYDSFFDIGGHSLLAAQLVQAIKAELKLNVGVVDLFNHATIESLHQFFAGKETEGVTTQVDLLEEVETFDASKSLNDIAMRAFWRRTHFQSSRDRSVLITGATGFLGSYLCFELLNNTDIDVVYCIVRQGDVAPIGRVKAALTDRGLWKDEFECRLHCFAGDASLHHLGLEDDDYYALSTSVDVVIHCAALVNLVYPYKGLRAANVLGTRNMIEFAFMGKVKRFGYISTNGIFPDGLTDCAEDTDIDGFANQLTSGYSQSKWVAEKLVRRASDRGLPVVIFRPGNMGGDSGSRGGNKSWNTSDFNYLLITGSIKLGCAPDVPGWRMEMTPVDVAAQAITTILFDNDSLGEIFHVTNSAQCLEANKYFETVRAAGYPLARCSFEDWRSRVTDEKLKSAIVTTTAEFLSNLSTFSNEGFLKKCAQFDITIPRIGKTMMQTYMDTWHAQGVISVVVIPGQELIGKVAAVTGASSGIGAAIAQALAQAGARVALGGRRLERLQQLATEISRKTGTKVTAVKVDVTDRQQVKDFVKTAEGQLGPIDIFVNNAGVMHYTLMKNMYEDQWEKEVDVNCKGLLHGIGAVLPGMLERKRGHIVATSSDAGRKVFPGLSVYSGSKFFVEAVCQGLRLETADKGLRVTTIQPGDCKTELSGCTTDEEARAECSQPSNAREFWLDPCDVARAVVFAVTAPCHVGINEVLVEPRGAPA</sequence>
<protein>
    <recommendedName>
        <fullName evidence="4">Carrier domain-containing protein</fullName>
    </recommendedName>
</protein>
<dbReference type="SUPFAM" id="SSF47336">
    <property type="entry name" value="ACP-like"/>
    <property type="match status" value="1"/>
</dbReference>
<reference evidence="5" key="1">
    <citation type="submission" date="2021-01" db="EMBL/GenBank/DDBJ databases">
        <authorList>
            <person name="Corre E."/>
            <person name="Pelletier E."/>
            <person name="Niang G."/>
            <person name="Scheremetjew M."/>
            <person name="Finn R."/>
            <person name="Kale V."/>
            <person name="Holt S."/>
            <person name="Cochrane G."/>
            <person name="Meng A."/>
            <person name="Brown T."/>
            <person name="Cohen L."/>
        </authorList>
    </citation>
    <scope>NUCLEOTIDE SEQUENCE</scope>
    <source>
        <strain evidence="5">NY070348D</strain>
    </source>
</reference>
<dbReference type="InterPro" id="IPR025110">
    <property type="entry name" value="AMP-bd_C"/>
</dbReference>
<dbReference type="SUPFAM" id="SSF56801">
    <property type="entry name" value="Acetyl-CoA synthetase-like"/>
    <property type="match status" value="1"/>
</dbReference>
<dbReference type="Pfam" id="PF13193">
    <property type="entry name" value="AMP-binding_C"/>
    <property type="match status" value="1"/>
</dbReference>
<dbReference type="SMART" id="SM00822">
    <property type="entry name" value="PKS_KR"/>
    <property type="match status" value="1"/>
</dbReference>
<organism evidence="5">
    <name type="scientific">Mucochytrium quahogii</name>
    <dbReference type="NCBI Taxonomy" id="96639"/>
    <lineage>
        <taxon>Eukaryota</taxon>
        <taxon>Sar</taxon>
        <taxon>Stramenopiles</taxon>
        <taxon>Bigyra</taxon>
        <taxon>Labyrinthulomycetes</taxon>
        <taxon>Thraustochytrida</taxon>
        <taxon>Thraustochytriidae</taxon>
        <taxon>Mucochytrium</taxon>
    </lineage>
</organism>
<proteinExistence type="predicted"/>
<dbReference type="Gene3D" id="3.40.50.720">
    <property type="entry name" value="NAD(P)-binding Rossmann-like Domain"/>
    <property type="match status" value="2"/>
</dbReference>
<dbReference type="PROSITE" id="PS00012">
    <property type="entry name" value="PHOSPHOPANTETHEINE"/>
    <property type="match status" value="1"/>
</dbReference>
<dbReference type="InterPro" id="IPR042099">
    <property type="entry name" value="ANL_N_sf"/>
</dbReference>
<keyword evidence="3" id="KW-0560">Oxidoreductase</keyword>
<evidence type="ECO:0000256" key="3">
    <source>
        <dbReference type="ARBA" id="ARBA00023002"/>
    </source>
</evidence>
<dbReference type="Pfam" id="PF07993">
    <property type="entry name" value="NAD_binding_4"/>
    <property type="match status" value="1"/>
</dbReference>
<dbReference type="Gene3D" id="3.40.50.12780">
    <property type="entry name" value="N-terminal domain of ligase-like"/>
    <property type="match status" value="1"/>
</dbReference>
<dbReference type="InterPro" id="IPR000873">
    <property type="entry name" value="AMP-dep_synth/lig_dom"/>
</dbReference>
<dbReference type="InterPro" id="IPR045851">
    <property type="entry name" value="AMP-bd_C_sf"/>
</dbReference>
<name>A0A7S2RLS1_9STRA</name>
<dbReference type="AlphaFoldDB" id="A0A7S2RLS1"/>
<dbReference type="InterPro" id="IPR009081">
    <property type="entry name" value="PP-bd_ACP"/>
</dbReference>
<dbReference type="Pfam" id="PF00550">
    <property type="entry name" value="PP-binding"/>
    <property type="match status" value="1"/>
</dbReference>
<dbReference type="Pfam" id="PF00501">
    <property type="entry name" value="AMP-binding"/>
    <property type="match status" value="1"/>
</dbReference>
<dbReference type="InterPro" id="IPR036291">
    <property type="entry name" value="NAD(P)-bd_dom_sf"/>
</dbReference>
<dbReference type="InterPro" id="IPR057326">
    <property type="entry name" value="KR_dom"/>
</dbReference>
<dbReference type="NCBIfam" id="TIGR01746">
    <property type="entry name" value="Thioester-redct"/>
    <property type="match status" value="1"/>
</dbReference>
<dbReference type="CDD" id="cd05930">
    <property type="entry name" value="A_NRPS"/>
    <property type="match status" value="1"/>
</dbReference>
<dbReference type="Pfam" id="PF00106">
    <property type="entry name" value="adh_short"/>
    <property type="match status" value="1"/>
</dbReference>
<dbReference type="GO" id="GO:0016616">
    <property type="term" value="F:oxidoreductase activity, acting on the CH-OH group of donors, NAD or NADP as acceptor"/>
    <property type="evidence" value="ECO:0007669"/>
    <property type="project" value="UniProtKB-ARBA"/>
</dbReference>
<accession>A0A7S2RLS1</accession>
<dbReference type="InterPro" id="IPR020904">
    <property type="entry name" value="Sc_DH/Rdtase_CS"/>
</dbReference>
<dbReference type="FunFam" id="3.40.50.720:FF:000047">
    <property type="entry name" value="NADP-dependent L-serine/L-allo-threonine dehydrogenase"/>
    <property type="match status" value="1"/>
</dbReference>
<dbReference type="InterPro" id="IPR010080">
    <property type="entry name" value="Thioester_reductase-like_dom"/>
</dbReference>
<dbReference type="PRINTS" id="PR00081">
    <property type="entry name" value="GDHRDH"/>
</dbReference>
<feature type="domain" description="Carrier" evidence="4">
    <location>
        <begin position="524"/>
        <end position="600"/>
    </location>
</feature>
<gene>
    <name evidence="5" type="ORF">QSP1433_LOCUS4722</name>
</gene>
<dbReference type="SUPFAM" id="SSF51735">
    <property type="entry name" value="NAD(P)-binding Rossmann-fold domains"/>
    <property type="match status" value="2"/>
</dbReference>
<keyword evidence="1" id="KW-0596">Phosphopantetheine</keyword>
<evidence type="ECO:0000259" key="4">
    <source>
        <dbReference type="PROSITE" id="PS50075"/>
    </source>
</evidence>
<dbReference type="CDD" id="cd05235">
    <property type="entry name" value="SDR_e1"/>
    <property type="match status" value="1"/>
</dbReference>
<keyword evidence="2" id="KW-0597">Phosphoprotein</keyword>
<dbReference type="PANTHER" id="PTHR44845">
    <property type="entry name" value="CARRIER DOMAIN-CONTAINING PROTEIN"/>
    <property type="match status" value="1"/>
</dbReference>
<dbReference type="PROSITE" id="PS00061">
    <property type="entry name" value="ADH_SHORT"/>
    <property type="match status" value="1"/>
</dbReference>
<dbReference type="PANTHER" id="PTHR44845:SF6">
    <property type="entry name" value="BETA-ALANINE-ACTIVATING ENZYME"/>
    <property type="match status" value="1"/>
</dbReference>
<dbReference type="InterPro" id="IPR006162">
    <property type="entry name" value="Ppantetheine_attach_site"/>
</dbReference>
<evidence type="ECO:0000256" key="2">
    <source>
        <dbReference type="ARBA" id="ARBA00022553"/>
    </source>
</evidence>